<evidence type="ECO:0000256" key="1">
    <source>
        <dbReference type="ARBA" id="ARBA00004141"/>
    </source>
</evidence>
<accession>A0A7T0C4B2</accession>
<dbReference type="GO" id="GO:0005385">
    <property type="term" value="F:zinc ion transmembrane transporter activity"/>
    <property type="evidence" value="ECO:0007669"/>
    <property type="project" value="TreeGrafter"/>
</dbReference>
<feature type="transmembrane region" description="Helical" evidence="5">
    <location>
        <begin position="100"/>
        <end position="119"/>
    </location>
</feature>
<dbReference type="KEGG" id="nva:G3M78_12960"/>
<evidence type="ECO:0000256" key="4">
    <source>
        <dbReference type="ARBA" id="ARBA00023136"/>
    </source>
</evidence>
<protein>
    <submittedName>
        <fullName evidence="6">ZIP family metal transporter</fullName>
    </submittedName>
</protein>
<feature type="transmembrane region" description="Helical" evidence="5">
    <location>
        <begin position="60"/>
        <end position="79"/>
    </location>
</feature>
<feature type="transmembrane region" description="Helical" evidence="5">
    <location>
        <begin position="160"/>
        <end position="181"/>
    </location>
</feature>
<evidence type="ECO:0000313" key="6">
    <source>
        <dbReference type="EMBL" id="QPJ66253.1"/>
    </source>
</evidence>
<dbReference type="Proteomes" id="UP000594464">
    <property type="component" value="Chromosome"/>
</dbReference>
<evidence type="ECO:0000256" key="3">
    <source>
        <dbReference type="ARBA" id="ARBA00022989"/>
    </source>
</evidence>
<dbReference type="Pfam" id="PF02535">
    <property type="entry name" value="Zip"/>
    <property type="match status" value="1"/>
</dbReference>
<reference evidence="7" key="1">
    <citation type="submission" date="2020-02" db="EMBL/GenBank/DDBJ databases">
        <title>Genomic and physiological characterization of two novel Nitrospinaceae genera.</title>
        <authorList>
            <person name="Mueller A.J."/>
            <person name="Jung M.-Y."/>
            <person name="Strachan C.R."/>
            <person name="Herbold C.W."/>
            <person name="Kirkegaard R.H."/>
            <person name="Daims H."/>
        </authorList>
    </citation>
    <scope>NUCLEOTIDE SEQUENCE [LARGE SCALE GENOMIC DNA]</scope>
</reference>
<dbReference type="InterPro" id="IPR003689">
    <property type="entry name" value="ZIP"/>
</dbReference>
<feature type="transmembrane region" description="Helical" evidence="5">
    <location>
        <begin position="36"/>
        <end position="54"/>
    </location>
</feature>
<evidence type="ECO:0000313" key="7">
    <source>
        <dbReference type="Proteomes" id="UP000594464"/>
    </source>
</evidence>
<comment type="subcellular location">
    <subcellularLocation>
        <location evidence="1">Membrane</location>
        <topology evidence="1">Multi-pass membrane protein</topology>
    </subcellularLocation>
</comment>
<gene>
    <name evidence="6" type="ORF">G3M78_12960</name>
</gene>
<feature type="transmembrane region" description="Helical" evidence="5">
    <location>
        <begin position="125"/>
        <end position="148"/>
    </location>
</feature>
<dbReference type="PANTHER" id="PTHR11040:SF44">
    <property type="entry name" value="PROTEIN ZNTC-RELATED"/>
    <property type="match status" value="1"/>
</dbReference>
<evidence type="ECO:0000256" key="5">
    <source>
        <dbReference type="SAM" id="Phobius"/>
    </source>
</evidence>
<dbReference type="PANTHER" id="PTHR11040">
    <property type="entry name" value="ZINC/IRON TRANSPORTER"/>
    <property type="match status" value="1"/>
</dbReference>
<name>A0A7T0C4B2_9BACT</name>
<keyword evidence="4 5" id="KW-0472">Membrane</keyword>
<feature type="transmembrane region" description="Helical" evidence="5">
    <location>
        <begin position="6"/>
        <end position="24"/>
    </location>
</feature>
<proteinExistence type="predicted"/>
<organism evidence="6 7">
    <name type="scientific">Candidatus Nitrohelix vancouverensis</name>
    <dbReference type="NCBI Taxonomy" id="2705534"/>
    <lineage>
        <taxon>Bacteria</taxon>
        <taxon>Pseudomonadati</taxon>
        <taxon>Nitrospinota/Tectimicrobiota group</taxon>
        <taxon>Nitrospinota</taxon>
        <taxon>Nitrospinia</taxon>
        <taxon>Nitrospinales</taxon>
        <taxon>Nitrospinaceae</taxon>
        <taxon>Candidatus Nitrohelix</taxon>
    </lineage>
</organism>
<evidence type="ECO:0000256" key="2">
    <source>
        <dbReference type="ARBA" id="ARBA00022692"/>
    </source>
</evidence>
<dbReference type="GO" id="GO:0016020">
    <property type="term" value="C:membrane"/>
    <property type="evidence" value="ECO:0007669"/>
    <property type="project" value="UniProtKB-SubCell"/>
</dbReference>
<sequence>MEQASFYLFLLFVFAITMLGGWIPTVKILSKGTFRLVISFCAGVLLGAVFFHMLPEISTVLGDNLGVPIMLGFLMIFLMEKFIMVHPCEEGECDFHKVGLAAYFGIGFHSLLEGIAIGAGEMMNLSLVIFTAVAVHKFPAALALGGMLVKGGEYSKNRILVSMLIFSLATPVGALFAVSILDGLSEYALGVAIGLSAGTFLFISIGDLLPTVYEEHQGGFKNLLCMGMGILLMVLTKDIA</sequence>
<feature type="transmembrane region" description="Helical" evidence="5">
    <location>
        <begin position="187"/>
        <end position="206"/>
    </location>
</feature>
<keyword evidence="3 5" id="KW-1133">Transmembrane helix</keyword>
<dbReference type="AlphaFoldDB" id="A0A7T0C4B2"/>
<dbReference type="EMBL" id="CP048620">
    <property type="protein sequence ID" value="QPJ66253.1"/>
    <property type="molecule type" value="Genomic_DNA"/>
</dbReference>
<keyword evidence="2 5" id="KW-0812">Transmembrane</keyword>